<sequence length="163" mass="16160">MTNPAGGPQPRRDTAVGVVLVGAALLVGMILLVKGYSADGGLVATSKPTVSSSTTTQAPTTTLPARPAADISVAVYNATGGGMVASKNRSVLESKGFQQITIGDAPSVVPETQIFYTSGAKADAQQVAAALGKDPQLVQALPSPPPAPIGTATVLVLAGPDLA</sequence>
<evidence type="ECO:0000259" key="2">
    <source>
        <dbReference type="Pfam" id="PF13399"/>
    </source>
</evidence>
<keyword evidence="1" id="KW-0812">Transmembrane</keyword>
<protein>
    <submittedName>
        <fullName evidence="3">Unannotated protein</fullName>
    </submittedName>
</protein>
<evidence type="ECO:0000256" key="1">
    <source>
        <dbReference type="SAM" id="Phobius"/>
    </source>
</evidence>
<keyword evidence="1" id="KW-1133">Transmembrane helix</keyword>
<dbReference type="Gene3D" id="3.30.70.2390">
    <property type="match status" value="1"/>
</dbReference>
<feature type="transmembrane region" description="Helical" evidence="1">
    <location>
        <begin position="15"/>
        <end position="33"/>
    </location>
</feature>
<reference evidence="3" key="1">
    <citation type="submission" date="2020-05" db="EMBL/GenBank/DDBJ databases">
        <authorList>
            <person name="Chiriac C."/>
            <person name="Salcher M."/>
            <person name="Ghai R."/>
            <person name="Kavagutti S V."/>
        </authorList>
    </citation>
    <scope>NUCLEOTIDE SEQUENCE</scope>
</reference>
<dbReference type="InterPro" id="IPR027381">
    <property type="entry name" value="LytR/CpsA/Psr_C"/>
</dbReference>
<organism evidence="3">
    <name type="scientific">freshwater metagenome</name>
    <dbReference type="NCBI Taxonomy" id="449393"/>
    <lineage>
        <taxon>unclassified sequences</taxon>
        <taxon>metagenomes</taxon>
        <taxon>ecological metagenomes</taxon>
    </lineage>
</organism>
<feature type="domain" description="LytR/CpsA/Psr regulator C-terminal" evidence="2">
    <location>
        <begin position="70"/>
        <end position="139"/>
    </location>
</feature>
<dbReference type="AlphaFoldDB" id="A0A6J5YH32"/>
<name>A0A6J5YH32_9ZZZZ</name>
<keyword evidence="1" id="KW-0472">Membrane</keyword>
<accession>A0A6J5YH32</accession>
<dbReference type="EMBL" id="CAFBNC010000191">
    <property type="protein sequence ID" value="CAB4958095.1"/>
    <property type="molecule type" value="Genomic_DNA"/>
</dbReference>
<proteinExistence type="predicted"/>
<dbReference type="Pfam" id="PF13399">
    <property type="entry name" value="LytR_C"/>
    <property type="match status" value="1"/>
</dbReference>
<gene>
    <name evidence="3" type="ORF">UFOPK1392_01521</name>
    <name evidence="4" type="ORF">UFOPK3733_02283</name>
</gene>
<dbReference type="EMBL" id="CAEMXZ010000069">
    <property type="protein sequence ID" value="CAB4323761.1"/>
    <property type="molecule type" value="Genomic_DNA"/>
</dbReference>
<evidence type="ECO:0000313" key="4">
    <source>
        <dbReference type="EMBL" id="CAB4958095.1"/>
    </source>
</evidence>
<evidence type="ECO:0000313" key="3">
    <source>
        <dbReference type="EMBL" id="CAB4323761.1"/>
    </source>
</evidence>